<dbReference type="KEGG" id="psym:J1N51_06490"/>
<dbReference type="RefSeq" id="WP_208833117.1">
    <property type="nucleotide sequence ID" value="NZ_CP072110.1"/>
</dbReference>
<dbReference type="AlphaFoldDB" id="A0A975HJ95"/>
<dbReference type="InterPro" id="IPR045335">
    <property type="entry name" value="FtsQ_C_sf"/>
</dbReference>
<evidence type="ECO:0000256" key="3">
    <source>
        <dbReference type="ARBA" id="ARBA00022519"/>
    </source>
</evidence>
<comment type="similarity">
    <text evidence="9">Belongs to the FtsQ/DivIB family. FtsQ subfamily.</text>
</comment>
<feature type="transmembrane region" description="Helical" evidence="9">
    <location>
        <begin position="12"/>
        <end position="32"/>
    </location>
</feature>
<proteinExistence type="inferred from homology"/>
<dbReference type="HAMAP" id="MF_00911">
    <property type="entry name" value="FtsQ_subfam"/>
    <property type="match status" value="1"/>
</dbReference>
<evidence type="ECO:0000313" key="11">
    <source>
        <dbReference type="EMBL" id="QTH65082.1"/>
    </source>
</evidence>
<evidence type="ECO:0000256" key="6">
    <source>
        <dbReference type="ARBA" id="ARBA00022989"/>
    </source>
</evidence>
<comment type="function">
    <text evidence="9">Essential cell division protein. May link together the upstream cell division proteins, which are predominantly cytoplasmic, with the downstream cell division proteins, which are predominantly periplasmic. May control correct divisome assembly.</text>
</comment>
<reference evidence="11" key="1">
    <citation type="submission" date="2021-03" db="EMBL/GenBank/DDBJ databases">
        <title>Description of Psychrosphaera ytuae sp. nov. isolated from deep sea sediment of South China Sea.</title>
        <authorList>
            <person name="Zhang J."/>
            <person name="Xu X.-D."/>
        </authorList>
    </citation>
    <scope>NUCLEOTIDE SEQUENCE</scope>
    <source>
        <strain evidence="11">MTZ26</strain>
    </source>
</reference>
<dbReference type="InterPro" id="IPR005548">
    <property type="entry name" value="Cell_div_FtsQ/DivIB_C"/>
</dbReference>
<keyword evidence="12" id="KW-1185">Reference proteome</keyword>
<dbReference type="GO" id="GO:0043093">
    <property type="term" value="P:FtsZ-dependent cytokinesis"/>
    <property type="evidence" value="ECO:0007669"/>
    <property type="project" value="UniProtKB-UniRule"/>
</dbReference>
<dbReference type="Gene3D" id="3.10.20.310">
    <property type="entry name" value="membrane protein fhac"/>
    <property type="match status" value="1"/>
</dbReference>
<dbReference type="GO" id="GO:0005886">
    <property type="term" value="C:plasma membrane"/>
    <property type="evidence" value="ECO:0007669"/>
    <property type="project" value="UniProtKB-SubCell"/>
</dbReference>
<keyword evidence="3 9" id="KW-0997">Cell inner membrane</keyword>
<keyword evidence="4 9" id="KW-0132">Cell division</keyword>
<name>A0A975HJ95_9GAMM</name>
<evidence type="ECO:0000256" key="8">
    <source>
        <dbReference type="ARBA" id="ARBA00023306"/>
    </source>
</evidence>
<dbReference type="InterPro" id="IPR013685">
    <property type="entry name" value="POTRA_FtsQ_type"/>
</dbReference>
<comment type="subcellular location">
    <subcellularLocation>
        <location evidence="9">Cell inner membrane</location>
        <topology evidence="9">Single-pass type II membrane protein</topology>
    </subcellularLocation>
    <subcellularLocation>
        <location evidence="1">Membrane</location>
    </subcellularLocation>
    <text evidence="9">Localizes to the division septum.</text>
</comment>
<dbReference type="PANTHER" id="PTHR35851:SF1">
    <property type="entry name" value="CELL DIVISION PROTEIN FTSQ"/>
    <property type="match status" value="1"/>
</dbReference>
<dbReference type="InterPro" id="IPR026579">
    <property type="entry name" value="FtsQ"/>
</dbReference>
<dbReference type="EMBL" id="CP072110">
    <property type="protein sequence ID" value="QTH65082.1"/>
    <property type="molecule type" value="Genomic_DNA"/>
</dbReference>
<protein>
    <recommendedName>
        <fullName evidence="9">Cell division protein FtsQ</fullName>
    </recommendedName>
</protein>
<evidence type="ECO:0000256" key="4">
    <source>
        <dbReference type="ARBA" id="ARBA00022618"/>
    </source>
</evidence>
<dbReference type="Pfam" id="PF03799">
    <property type="entry name" value="FtsQ_DivIB_C"/>
    <property type="match status" value="1"/>
</dbReference>
<keyword evidence="2 9" id="KW-1003">Cell membrane</keyword>
<dbReference type="Pfam" id="PF08478">
    <property type="entry name" value="POTRA_1"/>
    <property type="match status" value="1"/>
</dbReference>
<dbReference type="PANTHER" id="PTHR35851">
    <property type="entry name" value="CELL DIVISION PROTEIN FTSQ"/>
    <property type="match status" value="1"/>
</dbReference>
<evidence type="ECO:0000256" key="9">
    <source>
        <dbReference type="HAMAP-Rule" id="MF_00911"/>
    </source>
</evidence>
<keyword evidence="7 9" id="KW-0472">Membrane</keyword>
<dbReference type="GO" id="GO:0032153">
    <property type="term" value="C:cell division site"/>
    <property type="evidence" value="ECO:0007669"/>
    <property type="project" value="UniProtKB-UniRule"/>
</dbReference>
<dbReference type="Proteomes" id="UP000682739">
    <property type="component" value="Chromosome"/>
</dbReference>
<keyword evidence="5 9" id="KW-0812">Transmembrane</keyword>
<evidence type="ECO:0000256" key="5">
    <source>
        <dbReference type="ARBA" id="ARBA00022692"/>
    </source>
</evidence>
<accession>A0A975HJ95</accession>
<keyword evidence="8 9" id="KW-0131">Cell cycle</keyword>
<dbReference type="GO" id="GO:0090529">
    <property type="term" value="P:cell septum assembly"/>
    <property type="evidence" value="ECO:0007669"/>
    <property type="project" value="InterPro"/>
</dbReference>
<dbReference type="PROSITE" id="PS51779">
    <property type="entry name" value="POTRA"/>
    <property type="match status" value="1"/>
</dbReference>
<evidence type="ECO:0000259" key="10">
    <source>
        <dbReference type="PROSITE" id="PS51779"/>
    </source>
</evidence>
<sequence length="248" mass="28916">MTEKTEKKWQRSGFLVGFVFFLTVILLFVWGYNSLFDWAQSKNDAPVDKVIVHGRLDFLDRQGLTDKIEQQIDGSFFTIDVAKLQNNLLENPWIYAASIRKEWPSTIHVFVVEQDVFAVWNNDLLLNPFGDVFYADGIEVPTTLPRLYGPEGNEKDVLKGYVQMQHLLDLHKFQISELVLSERYAWQVWLEKGIHLNLGRADKMKRVQRFVDLYPLLSEYGDKQVARVDLRYDIGLAVSWLENNNKQS</sequence>
<feature type="domain" description="POTRA" evidence="10">
    <location>
        <begin position="45"/>
        <end position="114"/>
    </location>
</feature>
<dbReference type="Gene3D" id="3.40.50.11690">
    <property type="entry name" value="Cell division protein FtsQ/DivIB"/>
    <property type="match status" value="1"/>
</dbReference>
<evidence type="ECO:0000256" key="7">
    <source>
        <dbReference type="ARBA" id="ARBA00023136"/>
    </source>
</evidence>
<comment type="subunit">
    <text evidence="9">Part of a complex composed of FtsB, FtsL and FtsQ.</text>
</comment>
<keyword evidence="6 9" id="KW-1133">Transmembrane helix</keyword>
<evidence type="ECO:0000256" key="1">
    <source>
        <dbReference type="ARBA" id="ARBA00004370"/>
    </source>
</evidence>
<evidence type="ECO:0000256" key="2">
    <source>
        <dbReference type="ARBA" id="ARBA00022475"/>
    </source>
</evidence>
<evidence type="ECO:0000313" key="12">
    <source>
        <dbReference type="Proteomes" id="UP000682739"/>
    </source>
</evidence>
<dbReference type="InterPro" id="IPR034746">
    <property type="entry name" value="POTRA"/>
</dbReference>
<organism evidence="11 12">
    <name type="scientific">Psychrosphaera ytuae</name>
    <dbReference type="NCBI Taxonomy" id="2820710"/>
    <lineage>
        <taxon>Bacteria</taxon>
        <taxon>Pseudomonadati</taxon>
        <taxon>Pseudomonadota</taxon>
        <taxon>Gammaproteobacteria</taxon>
        <taxon>Alteromonadales</taxon>
        <taxon>Pseudoalteromonadaceae</taxon>
        <taxon>Psychrosphaera</taxon>
    </lineage>
</organism>
<gene>
    <name evidence="9" type="primary">ftsQ</name>
    <name evidence="11" type="ORF">J1N51_06490</name>
</gene>